<sequence length="103" mass="11266">MVNNCHLSYLVKFAQRGGLVDVWEKAKVADALGARFALGKAWPRLVALVHHIAPILLATYHKPIALGNSPGAIFLCGRIVPTAVIAVHCTHYAVAPYRQSQRR</sequence>
<comment type="caution">
    <text evidence="1">The sequence shown here is derived from an EMBL/GenBank/DDBJ whole genome shotgun (WGS) entry which is preliminary data.</text>
</comment>
<evidence type="ECO:0000313" key="1">
    <source>
        <dbReference type="EMBL" id="MPN06588.1"/>
    </source>
</evidence>
<gene>
    <name evidence="1" type="ORF">SDC9_153844</name>
</gene>
<name>A0A645EX16_9ZZZZ</name>
<proteinExistence type="predicted"/>
<dbReference type="AlphaFoldDB" id="A0A645EX16"/>
<organism evidence="1">
    <name type="scientific">bioreactor metagenome</name>
    <dbReference type="NCBI Taxonomy" id="1076179"/>
    <lineage>
        <taxon>unclassified sequences</taxon>
        <taxon>metagenomes</taxon>
        <taxon>ecological metagenomes</taxon>
    </lineage>
</organism>
<reference evidence="1" key="1">
    <citation type="submission" date="2019-08" db="EMBL/GenBank/DDBJ databases">
        <authorList>
            <person name="Kucharzyk K."/>
            <person name="Murdoch R.W."/>
            <person name="Higgins S."/>
            <person name="Loffler F."/>
        </authorList>
    </citation>
    <scope>NUCLEOTIDE SEQUENCE</scope>
</reference>
<protein>
    <submittedName>
        <fullName evidence="1">Uncharacterized protein</fullName>
    </submittedName>
</protein>
<accession>A0A645EX16</accession>
<dbReference type="EMBL" id="VSSQ01052515">
    <property type="protein sequence ID" value="MPN06588.1"/>
    <property type="molecule type" value="Genomic_DNA"/>
</dbReference>